<dbReference type="EMBL" id="BK032790">
    <property type="protein sequence ID" value="DAF60542.1"/>
    <property type="molecule type" value="Genomic_DNA"/>
</dbReference>
<organism evidence="1">
    <name type="scientific">Myoviridae sp. ctiX384</name>
    <dbReference type="NCBI Taxonomy" id="2827702"/>
    <lineage>
        <taxon>Viruses</taxon>
        <taxon>Duplodnaviria</taxon>
        <taxon>Heunggongvirae</taxon>
        <taxon>Uroviricota</taxon>
        <taxon>Caudoviricetes</taxon>
    </lineage>
</organism>
<reference evidence="1" key="1">
    <citation type="journal article" date="2021" name="Proc. Natl. Acad. Sci. U.S.A.">
        <title>A Catalog of Tens of Thousands of Viruses from Human Metagenomes Reveals Hidden Associations with Chronic Diseases.</title>
        <authorList>
            <person name="Tisza M.J."/>
            <person name="Buck C.B."/>
        </authorList>
    </citation>
    <scope>NUCLEOTIDE SEQUENCE</scope>
    <source>
        <strain evidence="1">CtiX384</strain>
    </source>
</reference>
<protein>
    <submittedName>
        <fullName evidence="1">Uncharacterized protein</fullName>
    </submittedName>
</protein>
<accession>A0A8S5TBC5</accession>
<sequence>MVKTVTEYHGKYKGIIVSKTNMRNLRKELQTKMTEISDFIIFRFEQIGEEAVKTARDSGRYNDITGNLRSSIGYVILYDGKVMSQGGFKPTNGKKGNGDKGIQDGLAFLDKLKAKFPWGIALVLCAGMEYAAYVEYHKDLDVLHSAEQITEKLVNELLDGIAK</sequence>
<evidence type="ECO:0000313" key="1">
    <source>
        <dbReference type="EMBL" id="DAF60542.1"/>
    </source>
</evidence>
<proteinExistence type="predicted"/>
<name>A0A8S5TBC5_9CAUD</name>